<gene>
    <name evidence="3" type="ORF">J4709_41765</name>
</gene>
<comment type="caution">
    <text evidence="3">The sequence shown here is derived from an EMBL/GenBank/DDBJ whole genome shotgun (WGS) entry which is preliminary data.</text>
</comment>
<dbReference type="RefSeq" id="WP_208250431.1">
    <property type="nucleotide sequence ID" value="NZ_JAGEPF010000032.1"/>
</dbReference>
<dbReference type="Proteomes" id="UP000680206">
    <property type="component" value="Unassembled WGS sequence"/>
</dbReference>
<dbReference type="EMBL" id="JAGEPF010000032">
    <property type="protein sequence ID" value="MBO2464118.1"/>
    <property type="molecule type" value="Genomic_DNA"/>
</dbReference>
<sequence>MRIEVLSDHPATQLRATDAAIARTRNQIAEHARAVDTLRRHQRASRRWWQLGKRLRHARELQAMQQTAPAVDPAALHKRAQQQAGVAAEESLTHDLQCFLLGDWTLFRGYANRRGEVDHLLVGRFGIWAIEVKGRGVRVHVTGDDWRFEKFDRYGNLVDTGVLADRRGRSWGRQVSEIAAELEKFLRSRRTPVQVRTAVVVMHDRAELGTCRRLGVDTISIGTQHLHWNRSTGQPWTWISIPRTRSSSWSGATTNSTHADALDAATDPATDSAERTPPLRLTIRNASGSRVAARLAGPTSASTGGCSEGSAQSTSSAE</sequence>
<reference evidence="3 4" key="1">
    <citation type="submission" date="2021-03" db="EMBL/GenBank/DDBJ databases">
        <title>Actinomadura violae sp. nov., isolated from lichen in Thailand.</title>
        <authorList>
            <person name="Kanchanasin P."/>
            <person name="Saeng-In P."/>
            <person name="Phongsopitanun W."/>
            <person name="Yuki M."/>
            <person name="Kudo T."/>
            <person name="Ohkuma M."/>
            <person name="Tanasupawat S."/>
        </authorList>
    </citation>
    <scope>NUCLEOTIDE SEQUENCE [LARGE SCALE GENOMIC DNA]</scope>
    <source>
        <strain evidence="3 4">LCR2-06</strain>
    </source>
</reference>
<name>A0ABS3S5U5_9ACTN</name>
<keyword evidence="4" id="KW-1185">Reference proteome</keyword>
<protein>
    <submittedName>
        <fullName evidence="3">NERD domain-containing protein</fullName>
    </submittedName>
</protein>
<evidence type="ECO:0000313" key="4">
    <source>
        <dbReference type="Proteomes" id="UP000680206"/>
    </source>
</evidence>
<organism evidence="3 4">
    <name type="scientific">Actinomadura violacea</name>
    <dbReference type="NCBI Taxonomy" id="2819934"/>
    <lineage>
        <taxon>Bacteria</taxon>
        <taxon>Bacillati</taxon>
        <taxon>Actinomycetota</taxon>
        <taxon>Actinomycetes</taxon>
        <taxon>Streptosporangiales</taxon>
        <taxon>Thermomonosporaceae</taxon>
        <taxon>Actinomadura</taxon>
    </lineage>
</organism>
<feature type="compositionally biased region" description="Polar residues" evidence="1">
    <location>
        <begin position="299"/>
        <end position="318"/>
    </location>
</feature>
<proteinExistence type="predicted"/>
<evidence type="ECO:0000259" key="2">
    <source>
        <dbReference type="Pfam" id="PF08378"/>
    </source>
</evidence>
<evidence type="ECO:0000256" key="1">
    <source>
        <dbReference type="SAM" id="MobiDB-lite"/>
    </source>
</evidence>
<feature type="region of interest" description="Disordered" evidence="1">
    <location>
        <begin position="263"/>
        <end position="318"/>
    </location>
</feature>
<accession>A0ABS3S5U5</accession>
<evidence type="ECO:0000313" key="3">
    <source>
        <dbReference type="EMBL" id="MBO2464118.1"/>
    </source>
</evidence>
<dbReference type="InterPro" id="IPR011528">
    <property type="entry name" value="NERD"/>
</dbReference>
<feature type="domain" description="NERD" evidence="2">
    <location>
        <begin position="85"/>
        <end position="201"/>
    </location>
</feature>
<dbReference type="Pfam" id="PF08378">
    <property type="entry name" value="NERD"/>
    <property type="match status" value="1"/>
</dbReference>